<feature type="transmembrane region" description="Helical" evidence="18">
    <location>
        <begin position="269"/>
        <end position="288"/>
    </location>
</feature>
<evidence type="ECO:0000256" key="9">
    <source>
        <dbReference type="ARBA" id="ARBA00023157"/>
    </source>
</evidence>
<evidence type="ECO:0000256" key="8">
    <source>
        <dbReference type="ARBA" id="ARBA00023136"/>
    </source>
</evidence>
<organism evidence="22 23">
    <name type="scientific">Clavelina lepadiformis</name>
    <name type="common">Light-bulb sea squirt</name>
    <name type="synonym">Ascidia lepadiformis</name>
    <dbReference type="NCBI Taxonomy" id="159417"/>
    <lineage>
        <taxon>Eukaryota</taxon>
        <taxon>Metazoa</taxon>
        <taxon>Chordata</taxon>
        <taxon>Tunicata</taxon>
        <taxon>Ascidiacea</taxon>
        <taxon>Aplousobranchia</taxon>
        <taxon>Clavelinidae</taxon>
        <taxon>Clavelina</taxon>
    </lineage>
</organism>
<dbReference type="SUPFAM" id="SSF63712">
    <property type="entry name" value="Nicotinic receptor ligand binding domain-like"/>
    <property type="match status" value="1"/>
</dbReference>
<evidence type="ECO:0000313" key="22">
    <source>
        <dbReference type="EMBL" id="CAK8673354.1"/>
    </source>
</evidence>
<dbReference type="InterPro" id="IPR018000">
    <property type="entry name" value="Neurotransmitter_ion_chnl_CS"/>
</dbReference>
<keyword evidence="1 18" id="KW-0813">Transport</keyword>
<evidence type="ECO:0000256" key="6">
    <source>
        <dbReference type="ARBA" id="ARBA00023018"/>
    </source>
</evidence>
<keyword evidence="9" id="KW-1015">Disulfide bond</keyword>
<dbReference type="InterPro" id="IPR002289">
    <property type="entry name" value="GABAAb_rcpt"/>
</dbReference>
<dbReference type="SUPFAM" id="SSF90112">
    <property type="entry name" value="Neurotransmitter-gated ion-channel transmembrane pore"/>
    <property type="match status" value="1"/>
</dbReference>
<dbReference type="InterPro" id="IPR036719">
    <property type="entry name" value="Neuro-gated_channel_TM_sf"/>
</dbReference>
<dbReference type="Gene3D" id="1.20.58.390">
    <property type="entry name" value="Neurotransmitter-gated ion-channel transmembrane domain"/>
    <property type="match status" value="1"/>
</dbReference>
<evidence type="ECO:0000256" key="16">
    <source>
        <dbReference type="ARBA" id="ARBA00023303"/>
    </source>
</evidence>
<keyword evidence="2" id="KW-1003">Cell membrane</keyword>
<keyword evidence="13" id="KW-0868">Chloride</keyword>
<evidence type="ECO:0000256" key="19">
    <source>
        <dbReference type="SAM" id="MobiDB-lite"/>
    </source>
</evidence>
<keyword evidence="10" id="KW-0675">Receptor</keyword>
<keyword evidence="14" id="KW-0628">Postsynaptic cell membrane</keyword>
<evidence type="ECO:0000256" key="14">
    <source>
        <dbReference type="ARBA" id="ARBA00023257"/>
    </source>
</evidence>
<feature type="signal peptide" evidence="18">
    <location>
        <begin position="1"/>
        <end position="19"/>
    </location>
</feature>
<name>A0ABP0F4K4_CLALP</name>
<evidence type="ECO:0000256" key="3">
    <source>
        <dbReference type="ARBA" id="ARBA00022692"/>
    </source>
</evidence>
<keyword evidence="8 18" id="KW-0472">Membrane</keyword>
<dbReference type="PRINTS" id="PR00252">
    <property type="entry name" value="NRIONCHANNEL"/>
</dbReference>
<dbReference type="Gene3D" id="2.70.170.10">
    <property type="entry name" value="Neurotransmitter-gated ion-channel ligand-binding domain"/>
    <property type="match status" value="1"/>
</dbReference>
<evidence type="ECO:0000259" key="20">
    <source>
        <dbReference type="Pfam" id="PF02931"/>
    </source>
</evidence>
<evidence type="ECO:0000256" key="11">
    <source>
        <dbReference type="ARBA" id="ARBA00023173"/>
    </source>
</evidence>
<dbReference type="PRINTS" id="PR01160">
    <property type="entry name" value="GABAARBETA"/>
</dbReference>
<dbReference type="EMBL" id="CAWYQH010000002">
    <property type="protein sequence ID" value="CAK8673354.1"/>
    <property type="molecule type" value="Genomic_DNA"/>
</dbReference>
<evidence type="ECO:0000256" key="10">
    <source>
        <dbReference type="ARBA" id="ARBA00023170"/>
    </source>
</evidence>
<dbReference type="InterPro" id="IPR006028">
    <property type="entry name" value="GABAA/Glycine_rcpt"/>
</dbReference>
<feature type="transmembrane region" description="Helical" evidence="18">
    <location>
        <begin position="238"/>
        <end position="262"/>
    </location>
</feature>
<comment type="similarity">
    <text evidence="18">Belongs to the ligand-gated ion channel (TC 1.A.9) family.</text>
</comment>
<dbReference type="Pfam" id="PF02932">
    <property type="entry name" value="Neur_chan_memb"/>
    <property type="match status" value="1"/>
</dbReference>
<comment type="subcellular location">
    <subcellularLocation>
        <location evidence="17">Postsynaptic cell membrane</location>
        <topology evidence="17">Multi-pass membrane protein</topology>
    </subcellularLocation>
</comment>
<evidence type="ECO:0000256" key="15">
    <source>
        <dbReference type="ARBA" id="ARBA00023286"/>
    </source>
</evidence>
<feature type="domain" description="Neurotransmitter-gated ion-channel transmembrane" evidence="21">
    <location>
        <begin position="245"/>
        <end position="496"/>
    </location>
</feature>
<protein>
    <submittedName>
        <fullName evidence="22">Uncharacterized protein</fullName>
    </submittedName>
</protein>
<evidence type="ECO:0000259" key="21">
    <source>
        <dbReference type="Pfam" id="PF02932"/>
    </source>
</evidence>
<evidence type="ECO:0000256" key="4">
    <source>
        <dbReference type="ARBA" id="ARBA00022729"/>
    </source>
</evidence>
<dbReference type="PRINTS" id="PR00253">
    <property type="entry name" value="GABAARECEPTR"/>
</dbReference>
<evidence type="ECO:0000256" key="2">
    <source>
        <dbReference type="ARBA" id="ARBA00022475"/>
    </source>
</evidence>
<dbReference type="PROSITE" id="PS00236">
    <property type="entry name" value="NEUROTR_ION_CHANNEL"/>
    <property type="match status" value="1"/>
</dbReference>
<evidence type="ECO:0000256" key="12">
    <source>
        <dbReference type="ARBA" id="ARBA00023180"/>
    </source>
</evidence>
<keyword evidence="11" id="KW-0869">Chloride channel</keyword>
<keyword evidence="12" id="KW-0325">Glycoprotein</keyword>
<keyword evidence="6" id="KW-0770">Synapse</keyword>
<evidence type="ECO:0000256" key="13">
    <source>
        <dbReference type="ARBA" id="ARBA00023214"/>
    </source>
</evidence>
<sequence>MSHFILLIIVTSLSLIVQTKHSGTRDLQDRIKHKLDSLLTDGYDIRLRPQYGAGPLHVGISIQVASIDSVSEVNMDYTLTLYFQQKWKDERLAYKHDNINVNLTLDNRVVDQIWVPDTYFVNDKKSYLHTVTRSNKLLRIEPDGTVLYGIRVTTDLACMMNLRRYPMDEQNCTLEIESYGYTTKDISFYMMEEGVVGVNNLELAQFKVMDSKLIIKNQTFATGSYPRVSLSFKLKRNIGFFVLQTYLPCSLITILSWVSFWINHEATAARVALGITTVLTITTISTNVRQSLPKIPDIKALDVYLLCCFVFVFLALLEYALVNCSYHNNLARMKKKKLRQKMKESFEAEEKKKNANYSADFCVETLDDDGYEDVETPNHKLNHGTGLQDSGCTSKQSFDSPLARCGHSTKRRKIVGSGYSGGSQWKGSRADKASKRRRQTYDRGSSIGKRHRGITSRPRKPFFSIKAPEIEDVIKIDKVARAGFPAAFALFNFIYWTFYTFF</sequence>
<dbReference type="NCBIfam" id="TIGR00860">
    <property type="entry name" value="LIC"/>
    <property type="match status" value="1"/>
</dbReference>
<feature type="domain" description="Neurotransmitter-gated ion-channel ligand-binding" evidence="20">
    <location>
        <begin position="34"/>
        <end position="237"/>
    </location>
</feature>
<evidence type="ECO:0000256" key="5">
    <source>
        <dbReference type="ARBA" id="ARBA00022989"/>
    </source>
</evidence>
<evidence type="ECO:0000256" key="7">
    <source>
        <dbReference type="ARBA" id="ARBA00023065"/>
    </source>
</evidence>
<keyword evidence="7 18" id="KW-0406">Ion transport</keyword>
<keyword evidence="3 18" id="KW-0812">Transmembrane</keyword>
<proteinExistence type="inferred from homology"/>
<gene>
    <name evidence="22" type="ORF">CVLEPA_LOCUS3150</name>
</gene>
<dbReference type="InterPro" id="IPR006029">
    <property type="entry name" value="Neurotrans-gated_channel_TM"/>
</dbReference>
<keyword evidence="4 18" id="KW-0732">Signal</keyword>
<dbReference type="InterPro" id="IPR006202">
    <property type="entry name" value="Neur_chan_lig-bd"/>
</dbReference>
<dbReference type="Proteomes" id="UP001642483">
    <property type="component" value="Unassembled WGS sequence"/>
</dbReference>
<dbReference type="PANTHER" id="PTHR18945">
    <property type="entry name" value="NEUROTRANSMITTER GATED ION CHANNEL"/>
    <property type="match status" value="1"/>
</dbReference>
<keyword evidence="16 18" id="KW-0407">Ion channel</keyword>
<feature type="transmembrane region" description="Helical" evidence="18">
    <location>
        <begin position="482"/>
        <end position="501"/>
    </location>
</feature>
<feature type="compositionally biased region" description="Basic residues" evidence="19">
    <location>
        <begin position="448"/>
        <end position="457"/>
    </location>
</feature>
<evidence type="ECO:0000256" key="1">
    <source>
        <dbReference type="ARBA" id="ARBA00022448"/>
    </source>
</evidence>
<dbReference type="InterPro" id="IPR006201">
    <property type="entry name" value="Neur_channel"/>
</dbReference>
<evidence type="ECO:0000313" key="23">
    <source>
        <dbReference type="Proteomes" id="UP001642483"/>
    </source>
</evidence>
<reference evidence="22 23" key="1">
    <citation type="submission" date="2024-02" db="EMBL/GenBank/DDBJ databases">
        <authorList>
            <person name="Daric V."/>
            <person name="Darras S."/>
        </authorList>
    </citation>
    <scope>NUCLEOTIDE SEQUENCE [LARGE SCALE GENOMIC DNA]</scope>
</reference>
<dbReference type="InterPro" id="IPR036734">
    <property type="entry name" value="Neur_chan_lig-bd_sf"/>
</dbReference>
<evidence type="ECO:0000256" key="17">
    <source>
        <dbReference type="ARBA" id="ARBA00034104"/>
    </source>
</evidence>
<feature type="transmembrane region" description="Helical" evidence="18">
    <location>
        <begin position="303"/>
        <end position="326"/>
    </location>
</feature>
<comment type="caution">
    <text evidence="22">The sequence shown here is derived from an EMBL/GenBank/DDBJ whole genome shotgun (WGS) entry which is preliminary data.</text>
</comment>
<accession>A0ABP0F4K4</accession>
<keyword evidence="5 18" id="KW-1133">Transmembrane helix</keyword>
<dbReference type="InterPro" id="IPR038050">
    <property type="entry name" value="Neuro_actylchol_rec"/>
</dbReference>
<feature type="region of interest" description="Disordered" evidence="19">
    <location>
        <begin position="415"/>
        <end position="457"/>
    </location>
</feature>
<keyword evidence="23" id="KW-1185">Reference proteome</keyword>
<dbReference type="CDD" id="cd19049">
    <property type="entry name" value="LGIC_TM_anion"/>
    <property type="match status" value="1"/>
</dbReference>
<evidence type="ECO:0000256" key="18">
    <source>
        <dbReference type="RuleBase" id="RU000687"/>
    </source>
</evidence>
<keyword evidence="15" id="KW-1071">Ligand-gated ion channel</keyword>
<dbReference type="Pfam" id="PF02931">
    <property type="entry name" value="Neur_chan_LBD"/>
    <property type="match status" value="1"/>
</dbReference>
<feature type="chain" id="PRO_5044986893" evidence="18">
    <location>
        <begin position="20"/>
        <end position="502"/>
    </location>
</feature>